<dbReference type="EMBL" id="JBHUFC010000002">
    <property type="protein sequence ID" value="MFD1786607.1"/>
    <property type="molecule type" value="Genomic_DNA"/>
</dbReference>
<keyword evidence="1" id="KW-0732">Signal</keyword>
<evidence type="ECO:0000256" key="1">
    <source>
        <dbReference type="SAM" id="SignalP"/>
    </source>
</evidence>
<protein>
    <recommendedName>
        <fullName evidence="4">DUF4136 domain-containing protein</fullName>
    </recommendedName>
</protein>
<accession>A0ABW4N9F8</accession>
<name>A0ABW4N9F8_9SPHN</name>
<comment type="caution">
    <text evidence="2">The sequence shown here is derived from an EMBL/GenBank/DDBJ whole genome shotgun (WGS) entry which is preliminary data.</text>
</comment>
<feature type="signal peptide" evidence="1">
    <location>
        <begin position="1"/>
        <end position="19"/>
    </location>
</feature>
<sequence>MPFISAIVAATLAVQPVAAADSAFTPGGTIGVVRPAPARDRGAAVFDATTADAVESALTDAGFTVIPSAQNARHVASYTITRYAKGAALAKGAKSPAIGMPGGVNGMGAGVSLALGSKVNVGTMVETTMALTITRRGESTPVWEGRAVTYGVTGTRADDPAVLARKLAAALTRNFGAPSGLMVSVP</sequence>
<gene>
    <name evidence="2" type="ORF">ACFSC3_03380</name>
</gene>
<proteinExistence type="predicted"/>
<feature type="chain" id="PRO_5046519200" description="DUF4136 domain-containing protein" evidence="1">
    <location>
        <begin position="20"/>
        <end position="186"/>
    </location>
</feature>
<organism evidence="2 3">
    <name type="scientific">Sphingomonas floccifaciens</name>
    <dbReference type="NCBI Taxonomy" id="1844115"/>
    <lineage>
        <taxon>Bacteria</taxon>
        <taxon>Pseudomonadati</taxon>
        <taxon>Pseudomonadota</taxon>
        <taxon>Alphaproteobacteria</taxon>
        <taxon>Sphingomonadales</taxon>
        <taxon>Sphingomonadaceae</taxon>
        <taxon>Sphingomonas</taxon>
    </lineage>
</organism>
<evidence type="ECO:0000313" key="2">
    <source>
        <dbReference type="EMBL" id="MFD1786607.1"/>
    </source>
</evidence>
<dbReference type="Proteomes" id="UP001597283">
    <property type="component" value="Unassembled WGS sequence"/>
</dbReference>
<dbReference type="RefSeq" id="WP_380938750.1">
    <property type="nucleotide sequence ID" value="NZ_JBHUFC010000002.1"/>
</dbReference>
<keyword evidence="3" id="KW-1185">Reference proteome</keyword>
<evidence type="ECO:0008006" key="4">
    <source>
        <dbReference type="Google" id="ProtNLM"/>
    </source>
</evidence>
<reference evidence="3" key="1">
    <citation type="journal article" date="2019" name="Int. J. Syst. Evol. Microbiol.">
        <title>The Global Catalogue of Microorganisms (GCM) 10K type strain sequencing project: providing services to taxonomists for standard genome sequencing and annotation.</title>
        <authorList>
            <consortium name="The Broad Institute Genomics Platform"/>
            <consortium name="The Broad Institute Genome Sequencing Center for Infectious Disease"/>
            <person name="Wu L."/>
            <person name="Ma J."/>
        </authorList>
    </citation>
    <scope>NUCLEOTIDE SEQUENCE [LARGE SCALE GENOMIC DNA]</scope>
    <source>
        <strain evidence="3">Q85</strain>
    </source>
</reference>
<evidence type="ECO:0000313" key="3">
    <source>
        <dbReference type="Proteomes" id="UP001597283"/>
    </source>
</evidence>